<name>A0A7C4QSG0_9PLAN</name>
<dbReference type="InterPro" id="IPR018391">
    <property type="entry name" value="PQQ_b-propeller_rpt"/>
</dbReference>
<dbReference type="Gene3D" id="2.130.10.10">
    <property type="entry name" value="YVTN repeat-like/Quinoprotein amine dehydrogenase"/>
    <property type="match status" value="3"/>
</dbReference>
<reference evidence="3" key="1">
    <citation type="journal article" date="2020" name="mSystems">
        <title>Genome- and Community-Level Interaction Insights into Carbon Utilization and Element Cycling Functions of Hydrothermarchaeota in Hydrothermal Sediment.</title>
        <authorList>
            <person name="Zhou Z."/>
            <person name="Liu Y."/>
            <person name="Xu W."/>
            <person name="Pan J."/>
            <person name="Luo Z.H."/>
            <person name="Li M."/>
        </authorList>
    </citation>
    <scope>NUCLEOTIDE SEQUENCE [LARGE SCALE GENOMIC DNA]</scope>
    <source>
        <strain evidence="3">SpSt-508</strain>
    </source>
</reference>
<proteinExistence type="predicted"/>
<dbReference type="EMBL" id="DSVQ01000016">
    <property type="protein sequence ID" value="HGT40248.1"/>
    <property type="molecule type" value="Genomic_DNA"/>
</dbReference>
<feature type="domain" description="Pyrrolo-quinoline quinone repeat" evidence="2">
    <location>
        <begin position="419"/>
        <end position="541"/>
    </location>
</feature>
<feature type="region of interest" description="Disordered" evidence="1">
    <location>
        <begin position="739"/>
        <end position="772"/>
    </location>
</feature>
<evidence type="ECO:0000313" key="3">
    <source>
        <dbReference type="EMBL" id="HGT40248.1"/>
    </source>
</evidence>
<evidence type="ECO:0000259" key="2">
    <source>
        <dbReference type="Pfam" id="PF13360"/>
    </source>
</evidence>
<dbReference type="InterPro" id="IPR002372">
    <property type="entry name" value="PQQ_rpt_dom"/>
</dbReference>
<dbReference type="InterPro" id="IPR011047">
    <property type="entry name" value="Quinoprotein_ADH-like_sf"/>
</dbReference>
<dbReference type="Pfam" id="PF13360">
    <property type="entry name" value="PQQ_2"/>
    <property type="match status" value="2"/>
</dbReference>
<sequence length="1175" mass="129043">MSAGRGTSARIWPWCAASAVLVALATWPDVLPVAAQPPVRPFRESMAIAVDAEAAKRLQILADRWAAGQWDQLVESLVELCETRGEGVVTLEAGTPGGTARYGLVHAACEQMIAALPPEGLAAYRRRIDPLAERWFQAATMAGDRLALRRLVRQAYYSSWGDEALWWLGQAAWDEGDFAAAERWWSQLLPADLAGNSRRYPDPSQPPADVAARCLLCRIFQGNREGAEAELSRFIERFGQSTGVLAGVERPWREHLEMVLSESGQWATMVRRDDVPTYAGSPERNFISPRAIDVGSELWSAPLKPVRLPETPRTTVFPTASPLVYHPVVVEGRVFLSDGGRIQAWNLSDGQPVWGDSATIYPQVDDEVPLLLTRSVFGSPCWTVTVESGRLYARMGSAVTNPSSKEFRDLPNELVCLDVGAGQGRLLWKLSGEEFTQLLQESAEAAMWCWEGAPLASDGRIYAALSRRRQQLEWSVACLDGETGTLLWHRPVGVTRTTPPENENRASQLLLTLGDGRLYLSTDWGAIVALDAAEGQWEWAVTYESLPLSWPPAVAAPRIAPAPCIYADGRLYAAPLDAQRVFCFDASSGELRWQRAVFEPLTHLLGVARGRLIASGNSLWAFHAQTGQIDWSVRQVEPEDFGHGRGWLAGECIYWPTRRALLVVAQQSGHVLREHPLALPHRPRTGGNVVISQNALVIASGDRLSVYGEFAGPHPTDPRRLSQRTSTLPTISLRADVSAPALEASRQPPAADSTVPVVRPDDRDAPPSSTSATTGYWRRAWHRFLTDRARCLLPAGSAPVSEHAVVLHQAEHLQAWDRHSGQLRWQLPLEDPLVWSGYGSRWLLVATTRELCAVAPASGSIEWRGTWPDLFGEGLPPAMGARRSVGAFTSTPHGLIVLVPEWGLIGVDEIRGTVTWRYLPAARNWQSIVNRDSGQLLVLERFDADRARVWSFSTGGLAPSTPPVFRGFRRAQPAGPHGWVIETDDRRLEWWSPRLEPRAEYVGPLSTAHADPWVVHRGDHWALVNDGVSVIGLKGDHSGRIWPGWTQALARGPLTHPEQQAACDEHCLYTAAAGTLRAIDLATGRIAWERRLPDAGAQRVQLVSSASANLGGLIVVPWETAATVSDIPLFDCATGQPLQRIRLHEPAADLAVHVDPAGLLMATSREILALAPRER</sequence>
<comment type="caution">
    <text evidence="3">The sequence shown here is derived from an EMBL/GenBank/DDBJ whole genome shotgun (WGS) entry which is preliminary data.</text>
</comment>
<dbReference type="Gene3D" id="1.25.40.10">
    <property type="entry name" value="Tetratricopeptide repeat domain"/>
    <property type="match status" value="1"/>
</dbReference>
<dbReference type="SUPFAM" id="SSF50998">
    <property type="entry name" value="Quinoprotein alcohol dehydrogenase-like"/>
    <property type="match status" value="2"/>
</dbReference>
<evidence type="ECO:0000256" key="1">
    <source>
        <dbReference type="SAM" id="MobiDB-lite"/>
    </source>
</evidence>
<dbReference type="SMART" id="SM00564">
    <property type="entry name" value="PQQ"/>
    <property type="match status" value="4"/>
</dbReference>
<protein>
    <recommendedName>
        <fullName evidence="2">Pyrrolo-quinoline quinone repeat domain-containing protein</fullName>
    </recommendedName>
</protein>
<dbReference type="AlphaFoldDB" id="A0A7C4QSG0"/>
<dbReference type="InterPro" id="IPR011990">
    <property type="entry name" value="TPR-like_helical_dom_sf"/>
</dbReference>
<dbReference type="PANTHER" id="PTHR34512">
    <property type="entry name" value="CELL SURFACE PROTEIN"/>
    <property type="match status" value="1"/>
</dbReference>
<dbReference type="InterPro" id="IPR015943">
    <property type="entry name" value="WD40/YVTN_repeat-like_dom_sf"/>
</dbReference>
<organism evidence="3">
    <name type="scientific">Schlesneria paludicola</name>
    <dbReference type="NCBI Taxonomy" id="360056"/>
    <lineage>
        <taxon>Bacteria</taxon>
        <taxon>Pseudomonadati</taxon>
        <taxon>Planctomycetota</taxon>
        <taxon>Planctomycetia</taxon>
        <taxon>Planctomycetales</taxon>
        <taxon>Planctomycetaceae</taxon>
        <taxon>Schlesneria</taxon>
    </lineage>
</organism>
<accession>A0A7C4QSG0</accession>
<dbReference type="PANTHER" id="PTHR34512:SF30">
    <property type="entry name" value="OUTER MEMBRANE PROTEIN ASSEMBLY FACTOR BAMB"/>
    <property type="match status" value="1"/>
</dbReference>
<feature type="domain" description="Pyrrolo-quinoline quinone repeat" evidence="2">
    <location>
        <begin position="566"/>
        <end position="701"/>
    </location>
</feature>
<gene>
    <name evidence="3" type="ORF">ENS64_13450</name>
</gene>